<name>A0A4Q7LTD7_9BURK</name>
<feature type="transmembrane region" description="Helical" evidence="5">
    <location>
        <begin position="46"/>
        <end position="65"/>
    </location>
</feature>
<feature type="transmembrane region" description="Helical" evidence="5">
    <location>
        <begin position="12"/>
        <end position="34"/>
    </location>
</feature>
<organism evidence="7 8">
    <name type="scientific">Sphaerotilus mobilis</name>
    <dbReference type="NCBI Taxonomy" id="47994"/>
    <lineage>
        <taxon>Bacteria</taxon>
        <taxon>Pseudomonadati</taxon>
        <taxon>Pseudomonadota</taxon>
        <taxon>Betaproteobacteria</taxon>
        <taxon>Burkholderiales</taxon>
        <taxon>Sphaerotilaceae</taxon>
        <taxon>Sphaerotilus</taxon>
    </lineage>
</organism>
<sequence length="413" mass="45537">MGEMIGMQQPLISIGFNVFPADIPMIVLALATGTRWCFVSTSVRPTFVWVMLFLVFSVNLSWGLIANGSAAGVQARPDFYALVAAGYVMSYASSDSLNRTILRSLAWFGVAVVALCLYRWVVFYVPIPSLLPPEGVYNVDGEIRVIPSYSALVLGQLSVLGIFVARYKKSVPGVIYLVPFSLLCTLLLQHRSVWLATIVAFAVALMLARTQKSPFWQQLMLATLAVCATLAPMMMNSGISSQLSSSAQKAISGQGTVTERFNNWRVTIDLWKSSGPAALVIGRARGSDMRRIVFDSKGNRREIEYNSHNHYVNQLTNFGLAGFSLFAIVVIRAALGLFALIRRKSENADLAALMMVLLVSQLVYYIAYGGDVLQYMLLGWIYVWVRARFEIGKKEAPMSSVRRPVVDVLGRAS</sequence>
<keyword evidence="8" id="KW-1185">Reference proteome</keyword>
<feature type="transmembrane region" description="Helical" evidence="5">
    <location>
        <begin position="194"/>
        <end position="210"/>
    </location>
</feature>
<evidence type="ECO:0000313" key="8">
    <source>
        <dbReference type="Proteomes" id="UP000293433"/>
    </source>
</evidence>
<feature type="transmembrane region" description="Helical" evidence="5">
    <location>
        <begin position="372"/>
        <end position="389"/>
    </location>
</feature>
<dbReference type="Pfam" id="PF04932">
    <property type="entry name" value="Wzy_C"/>
    <property type="match status" value="1"/>
</dbReference>
<evidence type="ECO:0000256" key="1">
    <source>
        <dbReference type="ARBA" id="ARBA00004141"/>
    </source>
</evidence>
<dbReference type="PANTHER" id="PTHR37422">
    <property type="entry name" value="TEICHURONIC ACID BIOSYNTHESIS PROTEIN TUAE"/>
    <property type="match status" value="1"/>
</dbReference>
<feature type="domain" description="O-antigen ligase-related" evidence="6">
    <location>
        <begin position="180"/>
        <end position="327"/>
    </location>
</feature>
<feature type="transmembrane region" description="Helical" evidence="5">
    <location>
        <begin position="145"/>
        <end position="164"/>
    </location>
</feature>
<evidence type="ECO:0000256" key="3">
    <source>
        <dbReference type="ARBA" id="ARBA00022989"/>
    </source>
</evidence>
<gene>
    <name evidence="7" type="ORF">EV685_0477</name>
</gene>
<evidence type="ECO:0000256" key="2">
    <source>
        <dbReference type="ARBA" id="ARBA00022692"/>
    </source>
</evidence>
<keyword evidence="3 5" id="KW-1133">Transmembrane helix</keyword>
<dbReference type="GO" id="GO:0016020">
    <property type="term" value="C:membrane"/>
    <property type="evidence" value="ECO:0007669"/>
    <property type="project" value="UniProtKB-SubCell"/>
</dbReference>
<keyword evidence="4 5" id="KW-0472">Membrane</keyword>
<dbReference type="PANTHER" id="PTHR37422:SF13">
    <property type="entry name" value="LIPOPOLYSACCHARIDE BIOSYNTHESIS PROTEIN PA4999-RELATED"/>
    <property type="match status" value="1"/>
</dbReference>
<evidence type="ECO:0000256" key="4">
    <source>
        <dbReference type="ARBA" id="ARBA00023136"/>
    </source>
</evidence>
<feature type="transmembrane region" description="Helical" evidence="5">
    <location>
        <begin position="318"/>
        <end position="341"/>
    </location>
</feature>
<dbReference type="AlphaFoldDB" id="A0A4Q7LTD7"/>
<protein>
    <submittedName>
        <fullName evidence="7">O-antigen ligase-like membrane protein</fullName>
    </submittedName>
</protein>
<evidence type="ECO:0000259" key="6">
    <source>
        <dbReference type="Pfam" id="PF04932"/>
    </source>
</evidence>
<evidence type="ECO:0000313" key="7">
    <source>
        <dbReference type="EMBL" id="RZS58196.1"/>
    </source>
</evidence>
<reference evidence="7 8" key="1">
    <citation type="submission" date="2019-02" db="EMBL/GenBank/DDBJ databases">
        <title>Genomic Encyclopedia of Type Strains, Phase IV (KMG-IV): sequencing the most valuable type-strain genomes for metagenomic binning, comparative biology and taxonomic classification.</title>
        <authorList>
            <person name="Goeker M."/>
        </authorList>
    </citation>
    <scope>NUCLEOTIDE SEQUENCE [LARGE SCALE GENOMIC DNA]</scope>
    <source>
        <strain evidence="7 8">DSM 10617</strain>
    </source>
</reference>
<evidence type="ECO:0000256" key="5">
    <source>
        <dbReference type="SAM" id="Phobius"/>
    </source>
</evidence>
<keyword evidence="7" id="KW-0436">Ligase</keyword>
<comment type="subcellular location">
    <subcellularLocation>
        <location evidence="1">Membrane</location>
        <topology evidence="1">Multi-pass membrane protein</topology>
    </subcellularLocation>
</comment>
<dbReference type="InterPro" id="IPR051533">
    <property type="entry name" value="WaaL-like"/>
</dbReference>
<dbReference type="InterPro" id="IPR007016">
    <property type="entry name" value="O-antigen_ligase-rel_domated"/>
</dbReference>
<accession>A0A4Q7LTD7</accession>
<proteinExistence type="predicted"/>
<feature type="transmembrane region" description="Helical" evidence="5">
    <location>
        <begin position="105"/>
        <end position="125"/>
    </location>
</feature>
<feature type="transmembrane region" description="Helical" evidence="5">
    <location>
        <begin position="219"/>
        <end position="239"/>
    </location>
</feature>
<dbReference type="GO" id="GO:0016874">
    <property type="term" value="F:ligase activity"/>
    <property type="evidence" value="ECO:0007669"/>
    <property type="project" value="UniProtKB-KW"/>
</dbReference>
<dbReference type="Proteomes" id="UP000293433">
    <property type="component" value="Unassembled WGS sequence"/>
</dbReference>
<dbReference type="EMBL" id="SGWV01000007">
    <property type="protein sequence ID" value="RZS58196.1"/>
    <property type="molecule type" value="Genomic_DNA"/>
</dbReference>
<keyword evidence="2 5" id="KW-0812">Transmembrane</keyword>
<comment type="caution">
    <text evidence="7">The sequence shown here is derived from an EMBL/GenBank/DDBJ whole genome shotgun (WGS) entry which is preliminary data.</text>
</comment>